<proteinExistence type="predicted"/>
<keyword evidence="2" id="KW-1185">Reference proteome</keyword>
<dbReference type="Proteomes" id="UP000029518">
    <property type="component" value="Chromosome"/>
</dbReference>
<accession>A0A089LEP6</accession>
<dbReference type="KEGG" id="pbd:PBOR_25640"/>
<evidence type="ECO:0000313" key="2">
    <source>
        <dbReference type="Proteomes" id="UP000029518"/>
    </source>
</evidence>
<gene>
    <name evidence="1" type="ORF">PBOR_25640</name>
</gene>
<name>A0A089LEP6_PAEBO</name>
<dbReference type="EMBL" id="CP009285">
    <property type="protein sequence ID" value="AIQ59956.1"/>
    <property type="molecule type" value="Genomic_DNA"/>
</dbReference>
<organism evidence="1 2">
    <name type="scientific">Paenibacillus borealis</name>
    <dbReference type="NCBI Taxonomy" id="160799"/>
    <lineage>
        <taxon>Bacteria</taxon>
        <taxon>Bacillati</taxon>
        <taxon>Bacillota</taxon>
        <taxon>Bacilli</taxon>
        <taxon>Bacillales</taxon>
        <taxon>Paenibacillaceae</taxon>
        <taxon>Paenibacillus</taxon>
    </lineage>
</organism>
<sequence length="69" mass="7943">MLYELQLEGRKIRVSGRIVAENTRIVCLIGWEEGKCCLSYNNSGGRSVIVQEMLYFVQDMCLSHTLLFQ</sequence>
<dbReference type="HOGENOM" id="CLU_2771940_0_0_9"/>
<protein>
    <submittedName>
        <fullName evidence="1">Uncharacterized protein</fullName>
    </submittedName>
</protein>
<evidence type="ECO:0000313" key="1">
    <source>
        <dbReference type="EMBL" id="AIQ59956.1"/>
    </source>
</evidence>
<dbReference type="AlphaFoldDB" id="A0A089LEP6"/>
<reference evidence="1" key="1">
    <citation type="submission" date="2014-08" db="EMBL/GenBank/DDBJ databases">
        <title>Comparative genomics of the Paenibacillus odorifer group.</title>
        <authorList>
            <person name="den Bakker H.C."/>
            <person name="Tsai Y.-C.Y.-C."/>
            <person name="Martin N."/>
            <person name="Korlach J."/>
            <person name="Wiedmann M."/>
        </authorList>
    </citation>
    <scope>NUCLEOTIDE SEQUENCE [LARGE SCALE GENOMIC DNA]</scope>
    <source>
        <strain evidence="1">DSM 13188</strain>
    </source>
</reference>